<gene>
    <name evidence="4" type="ORF">dnm_046370</name>
</gene>
<dbReference type="PANTHER" id="PTHR43739">
    <property type="entry name" value="XYLOGLUCANASE (EUROFUNG)"/>
    <property type="match status" value="1"/>
</dbReference>
<evidence type="ECO:0000256" key="1">
    <source>
        <dbReference type="ARBA" id="ARBA00010116"/>
    </source>
</evidence>
<dbReference type="SMART" id="SM00634">
    <property type="entry name" value="BID_1"/>
    <property type="match status" value="1"/>
</dbReference>
<reference evidence="4" key="1">
    <citation type="journal article" date="2021" name="Microb. Physiol.">
        <title>Proteogenomic Insights into the Physiology of Marine, Sulfate-Reducing, Filamentous Desulfonema limicola and Desulfonema magnum.</title>
        <authorList>
            <person name="Schnaars V."/>
            <person name="Wohlbrand L."/>
            <person name="Scheve S."/>
            <person name="Hinrichs C."/>
            <person name="Reinhardt R."/>
            <person name="Rabus R."/>
        </authorList>
    </citation>
    <scope>NUCLEOTIDE SEQUENCE</scope>
    <source>
        <strain evidence="4">4be13</strain>
    </source>
</reference>
<dbReference type="InterPro" id="IPR003344">
    <property type="entry name" value="Big_1_dom"/>
</dbReference>
<dbReference type="SUPFAM" id="SSF110296">
    <property type="entry name" value="Oligoxyloglucan reducing end-specific cellobiohydrolase"/>
    <property type="match status" value="1"/>
</dbReference>
<dbReference type="Pfam" id="PF02369">
    <property type="entry name" value="Big_1"/>
    <property type="match status" value="1"/>
</dbReference>
<dbReference type="AlphaFoldDB" id="A0A975GPA2"/>
<dbReference type="RefSeq" id="WP_207683286.1">
    <property type="nucleotide sequence ID" value="NZ_CP061800.1"/>
</dbReference>
<dbReference type="InterPro" id="IPR052025">
    <property type="entry name" value="Xyloglucanase_GH74"/>
</dbReference>
<name>A0A975GPA2_9BACT</name>
<dbReference type="Gene3D" id="2.60.40.10">
    <property type="entry name" value="Immunoglobulins"/>
    <property type="match status" value="2"/>
</dbReference>
<dbReference type="KEGG" id="dmm:dnm_046370"/>
<keyword evidence="5" id="KW-1185">Reference proteome</keyword>
<evidence type="ECO:0000313" key="5">
    <source>
        <dbReference type="Proteomes" id="UP000663722"/>
    </source>
</evidence>
<feature type="region of interest" description="Disordered" evidence="2">
    <location>
        <begin position="167"/>
        <end position="189"/>
    </location>
</feature>
<dbReference type="Proteomes" id="UP000663722">
    <property type="component" value="Chromosome"/>
</dbReference>
<comment type="similarity">
    <text evidence="1">Belongs to the intimin/invasin family.</text>
</comment>
<proteinExistence type="inferred from homology"/>
<dbReference type="InterPro" id="IPR008964">
    <property type="entry name" value="Invasin/intimin_cell_adhesion"/>
</dbReference>
<sequence>MSFSVIQGEGSFGGKKTTTANTDDGTATVILTSGSVAGEATIRVEAENLTQEIDVRYTSGSISMLIIPNSILGTGRGVAEITATVKDVDGNVVPEGERVKFFLNDQNMGELETTEAATNELGEAKVKFRGSTKGGLVEITAMWNDDVEGTETLVIQPPPASIRMVEDTSDFPNPNPKSINIKGTGGQSTSQISFDVKDSEGKPVADGYRIDLVILSGPDGGEVISPITATTFTYTPDEITYEPNDYCLGCCSGHSGVVCTDDGVVRCGDGSALDDECKSKGCKCERSNTGNDMPGRVSTVLRSGFKPGPVSIKATYHYDSNVTTATSQIAIEAGPPVGEEFGISARNVNIGGLGVNNSIEVSVGDFWGNAIPDNTAISFKTYNTGGLAEPGSAVTQGGQAETSLLSTPSPVPMQGVVSVTAEAINGGRTTHVTSLSVVPETEHNQILYAGTDGGGVYKSMNSGASWENISRSSSVQGQNWIDPYVNDVAADPDNANTIYAATGYLGEGKIYRSLDGGLNWNSNTPEEWNGIFNSLAAILTVLCDDDGADGPDDRYVWIGTQGYGTYFASDGKNFQWGDVIEPLEPTELNTAGNYTNSQNKGKGYMIEPTLSASSRSDTWTVTYHWDADYDPPRFDWEVKSDRNGVQRLKAFNDEPYSSDNNEVSFTIVERGASRSFEENDTFSFKVTESGLGYGAYVQDFVKVNGTHRDSAVLYAGTSTNVFKSTDGGRAWSKQGSFTGDYITVLALHPNATGGENDILYAGTKSAGTWVSNDSGTTWTAHTSGMGRGLSASAPLMGRDNEGLGVVKDNKVTVLPGCLSETWTVTCTEEKPRGGIFSVEGTVSGTQAASYDISTGSYTIPNVLSFTIIDGTINDISGEGGFKLGDMFTFRTTRDPGRHIRDLLVDQGNNLLYAVSYFMGTKEPHPVGNIYVHDLEPDGRMAPGDWREANRGLPEFDPPDDTTLFAQHIIAPDVPENPTALYVGGEGINFFKALTGLETGDPLWQESKTGLSNVIMARMPILFSGECTMEVTPDIPIEEFSQNDTVTFTIYIQDENGNPPVEGSELLVVKDYGSPVGIIKLFREQYPDTYTYDGTWKDPSDPSTNRPFVFSITVDTTVIFTFTPICGAEAPGCSGLEQSYSYY</sequence>
<evidence type="ECO:0000259" key="3">
    <source>
        <dbReference type="SMART" id="SM00634"/>
    </source>
</evidence>
<dbReference type="Gene3D" id="2.130.10.10">
    <property type="entry name" value="YVTN repeat-like/Quinoprotein amine dehydrogenase"/>
    <property type="match status" value="2"/>
</dbReference>
<feature type="domain" description="Big-1" evidence="3">
    <location>
        <begin position="60"/>
        <end position="157"/>
    </location>
</feature>
<evidence type="ECO:0000313" key="4">
    <source>
        <dbReference type="EMBL" id="QTA88590.1"/>
    </source>
</evidence>
<dbReference type="PANTHER" id="PTHR43739:SF5">
    <property type="entry name" value="EXO-ALPHA-SIALIDASE"/>
    <property type="match status" value="1"/>
</dbReference>
<evidence type="ECO:0000256" key="2">
    <source>
        <dbReference type="SAM" id="MobiDB-lite"/>
    </source>
</evidence>
<organism evidence="4 5">
    <name type="scientific">Desulfonema magnum</name>
    <dbReference type="NCBI Taxonomy" id="45655"/>
    <lineage>
        <taxon>Bacteria</taxon>
        <taxon>Pseudomonadati</taxon>
        <taxon>Thermodesulfobacteriota</taxon>
        <taxon>Desulfobacteria</taxon>
        <taxon>Desulfobacterales</taxon>
        <taxon>Desulfococcaceae</taxon>
        <taxon>Desulfonema</taxon>
    </lineage>
</organism>
<dbReference type="InterPro" id="IPR013783">
    <property type="entry name" value="Ig-like_fold"/>
</dbReference>
<dbReference type="EMBL" id="CP061800">
    <property type="protein sequence ID" value="QTA88590.1"/>
    <property type="molecule type" value="Genomic_DNA"/>
</dbReference>
<accession>A0A975GPA2</accession>
<dbReference type="GO" id="GO:0010411">
    <property type="term" value="P:xyloglucan metabolic process"/>
    <property type="evidence" value="ECO:0007669"/>
    <property type="project" value="TreeGrafter"/>
</dbReference>
<dbReference type="SUPFAM" id="SSF49373">
    <property type="entry name" value="Invasin/intimin cell-adhesion fragments"/>
    <property type="match status" value="1"/>
</dbReference>
<dbReference type="InterPro" id="IPR015943">
    <property type="entry name" value="WD40/YVTN_repeat-like_dom_sf"/>
</dbReference>
<protein>
    <submittedName>
        <fullName evidence="4">WD40 repeat-containing</fullName>
    </submittedName>
</protein>